<dbReference type="KEGG" id="dfa:DFA_06293"/>
<accession>F4PKM3</accession>
<gene>
    <name evidence="1" type="ORF">DFA_06293</name>
</gene>
<sequence>MNKIIGKEGFIGFLAKNFFKRGLVKDIKGAKDPLQESIEDTFGTSKQLLDSCKKINNFTTDYKESIAGNVKVLNTLKDSINKQLDLEKEIEAEMSKARHEKFASLQRDIDHLSKDITNTSQFREIKKFDDRISKLFALQTLIIEQDNRNNRLLKFNEEDDEKENNNSSVNNNNNNNIVVDDIEVEDYQSQVSTLGKDIESSNILNQKAKNHYKETIHLLSYS</sequence>
<dbReference type="AlphaFoldDB" id="F4PKM3"/>
<reference evidence="2" key="1">
    <citation type="journal article" date="2011" name="Genome Res.">
        <title>Phylogeny-wide analysis of social amoeba genomes highlights ancient origins for complex intercellular communication.</title>
        <authorList>
            <person name="Heidel A.J."/>
            <person name="Lawal H.M."/>
            <person name="Felder M."/>
            <person name="Schilde C."/>
            <person name="Helps N.R."/>
            <person name="Tunggal B."/>
            <person name="Rivero F."/>
            <person name="John U."/>
            <person name="Schleicher M."/>
            <person name="Eichinger L."/>
            <person name="Platzer M."/>
            <person name="Noegel A.A."/>
            <person name="Schaap P."/>
            <person name="Gloeckner G."/>
        </authorList>
    </citation>
    <scope>NUCLEOTIDE SEQUENCE [LARGE SCALE GENOMIC DNA]</scope>
    <source>
        <strain evidence="2">SH3</strain>
    </source>
</reference>
<dbReference type="EMBL" id="GL883007">
    <property type="protein sequence ID" value="EGG24147.1"/>
    <property type="molecule type" value="Genomic_DNA"/>
</dbReference>
<dbReference type="RefSeq" id="XP_004361998.1">
    <property type="nucleotide sequence ID" value="XM_004361941.1"/>
</dbReference>
<protein>
    <submittedName>
        <fullName evidence="1">Uncharacterized protein</fullName>
    </submittedName>
</protein>
<dbReference type="GeneID" id="14876584"/>
<dbReference type="Proteomes" id="UP000007797">
    <property type="component" value="Unassembled WGS sequence"/>
</dbReference>
<evidence type="ECO:0000313" key="2">
    <source>
        <dbReference type="Proteomes" id="UP000007797"/>
    </source>
</evidence>
<proteinExistence type="predicted"/>
<organism evidence="1 2">
    <name type="scientific">Cavenderia fasciculata</name>
    <name type="common">Slime mold</name>
    <name type="synonym">Dictyostelium fasciculatum</name>
    <dbReference type="NCBI Taxonomy" id="261658"/>
    <lineage>
        <taxon>Eukaryota</taxon>
        <taxon>Amoebozoa</taxon>
        <taxon>Evosea</taxon>
        <taxon>Eumycetozoa</taxon>
        <taxon>Dictyostelia</taxon>
        <taxon>Acytosteliales</taxon>
        <taxon>Cavenderiaceae</taxon>
        <taxon>Cavenderia</taxon>
    </lineage>
</organism>
<evidence type="ECO:0000313" key="1">
    <source>
        <dbReference type="EMBL" id="EGG24147.1"/>
    </source>
</evidence>
<name>F4PKM3_CACFS</name>
<keyword evidence="2" id="KW-1185">Reference proteome</keyword>